<evidence type="ECO:0000259" key="2">
    <source>
        <dbReference type="Pfam" id="PF00857"/>
    </source>
</evidence>
<dbReference type="SUPFAM" id="SSF52499">
    <property type="entry name" value="Isochorismatase-like hydrolases"/>
    <property type="match status" value="1"/>
</dbReference>
<protein>
    <submittedName>
        <fullName evidence="3">Isochorismatase family protein</fullName>
    </submittedName>
</protein>
<dbReference type="AlphaFoldDB" id="A0A7T7I0Q7"/>
<keyword evidence="1" id="KW-0378">Hydrolase</keyword>
<reference evidence="3 4" key="1">
    <citation type="submission" date="2020-12" db="EMBL/GenBank/DDBJ databases">
        <title>A novel species.</title>
        <authorList>
            <person name="Li K."/>
        </authorList>
    </citation>
    <scope>NUCLEOTIDE SEQUENCE [LARGE SCALE GENOMIC DNA]</scope>
    <source>
        <strain evidence="3 4">ZYC-3</strain>
    </source>
</reference>
<dbReference type="PANTHER" id="PTHR43540">
    <property type="entry name" value="PEROXYUREIDOACRYLATE/UREIDOACRYLATE AMIDOHYDROLASE-RELATED"/>
    <property type="match status" value="1"/>
</dbReference>
<dbReference type="InterPro" id="IPR036380">
    <property type="entry name" value="Isochorismatase-like_sf"/>
</dbReference>
<keyword evidence="4" id="KW-1185">Reference proteome</keyword>
<dbReference type="InterPro" id="IPR016291">
    <property type="entry name" value="Isochorismatase"/>
</dbReference>
<dbReference type="InterPro" id="IPR050272">
    <property type="entry name" value="Isochorismatase-like_hydrls"/>
</dbReference>
<organism evidence="3 4">
    <name type="scientific">Streptomyces liliifuscus</name>
    <dbReference type="NCBI Taxonomy" id="2797636"/>
    <lineage>
        <taxon>Bacteria</taxon>
        <taxon>Bacillati</taxon>
        <taxon>Actinomycetota</taxon>
        <taxon>Actinomycetes</taxon>
        <taxon>Kitasatosporales</taxon>
        <taxon>Streptomycetaceae</taxon>
        <taxon>Streptomyces</taxon>
    </lineage>
</organism>
<proteinExistence type="predicted"/>
<dbReference type="KEGG" id="slf:JEQ17_03405"/>
<dbReference type="Pfam" id="PF00857">
    <property type="entry name" value="Isochorismatase"/>
    <property type="match status" value="1"/>
</dbReference>
<accession>A0A7T7I0Q7</accession>
<dbReference type="PRINTS" id="PR01398">
    <property type="entry name" value="ISCHRISMTASE"/>
</dbReference>
<dbReference type="PANTHER" id="PTHR43540:SF3">
    <property type="entry name" value="ENTEROBACTIN SYNTHASE COMPONENT B"/>
    <property type="match status" value="1"/>
</dbReference>
<name>A0A7T7I0Q7_9ACTN</name>
<evidence type="ECO:0000313" key="3">
    <source>
        <dbReference type="EMBL" id="QQM38607.1"/>
    </source>
</evidence>
<evidence type="ECO:0000256" key="1">
    <source>
        <dbReference type="ARBA" id="ARBA00022801"/>
    </source>
</evidence>
<dbReference type="GO" id="GO:0008908">
    <property type="term" value="F:isochorismatase activity"/>
    <property type="evidence" value="ECO:0007669"/>
    <property type="project" value="InterPro"/>
</dbReference>
<feature type="domain" description="Isochorismatase-like" evidence="2">
    <location>
        <begin position="33"/>
        <end position="204"/>
    </location>
</feature>
<gene>
    <name evidence="3" type="ORF">JEQ17_03405</name>
</gene>
<dbReference type="InterPro" id="IPR000868">
    <property type="entry name" value="Isochorismatase-like_dom"/>
</dbReference>
<dbReference type="RefSeq" id="WP_200393773.1">
    <property type="nucleotide sequence ID" value="NZ_CP066831.1"/>
</dbReference>
<sequence length="207" mass="22719">MTGIADIEPYPLPTSAELPKNVADWTVDPRRGALLIHDMQRYFLRPFPEAMTGQLVRNTASVLDRCRALGMPVAYTMQPGGMDPSQRGLLADFWGPGMEAAPADRDVPEPLTPGPLDGVFTKWRYSAFFRTELLAWLRRHGADQLVICGVYAHVGVLASAVDAFSNDVQPFVVADAVADFSAQDHRFALEYAARKCAVVVTTEDVLP</sequence>
<dbReference type="EMBL" id="CP066831">
    <property type="protein sequence ID" value="QQM38607.1"/>
    <property type="molecule type" value="Genomic_DNA"/>
</dbReference>
<dbReference type="Gene3D" id="3.40.50.850">
    <property type="entry name" value="Isochorismatase-like"/>
    <property type="match status" value="1"/>
</dbReference>
<dbReference type="Proteomes" id="UP000595636">
    <property type="component" value="Chromosome"/>
</dbReference>
<evidence type="ECO:0000313" key="4">
    <source>
        <dbReference type="Proteomes" id="UP000595636"/>
    </source>
</evidence>